<dbReference type="PROSITE" id="PS51725">
    <property type="entry name" value="ABM"/>
    <property type="match status" value="1"/>
</dbReference>
<evidence type="ECO:0000313" key="2">
    <source>
        <dbReference type="EMBL" id="GIJ46103.1"/>
    </source>
</evidence>
<dbReference type="EMBL" id="BOPF01000009">
    <property type="protein sequence ID" value="GIJ46103.1"/>
    <property type="molecule type" value="Genomic_DNA"/>
</dbReference>
<dbReference type="RefSeq" id="WP_203899636.1">
    <property type="nucleotide sequence ID" value="NZ_BOPF01000009.1"/>
</dbReference>
<dbReference type="SUPFAM" id="SSF54909">
    <property type="entry name" value="Dimeric alpha+beta barrel"/>
    <property type="match status" value="1"/>
</dbReference>
<dbReference type="PANTHER" id="PTHR33336:SF3">
    <property type="entry name" value="ABM DOMAIN-CONTAINING PROTEIN"/>
    <property type="match status" value="1"/>
</dbReference>
<dbReference type="InterPro" id="IPR050744">
    <property type="entry name" value="AI-2_Isomerase_LsrG"/>
</dbReference>
<gene>
    <name evidence="2" type="ORF">Val02_29890</name>
</gene>
<dbReference type="AlphaFoldDB" id="A0A8J3YLS8"/>
<dbReference type="Gene3D" id="3.30.70.100">
    <property type="match status" value="1"/>
</dbReference>
<dbReference type="InterPro" id="IPR011008">
    <property type="entry name" value="Dimeric_a/b-barrel"/>
</dbReference>
<dbReference type="InterPro" id="IPR007138">
    <property type="entry name" value="ABM_dom"/>
</dbReference>
<keyword evidence="3" id="KW-1185">Reference proteome</keyword>
<protein>
    <recommendedName>
        <fullName evidence="1">ABM domain-containing protein</fullName>
    </recommendedName>
</protein>
<accession>A0A8J3YLS8</accession>
<evidence type="ECO:0000313" key="3">
    <source>
        <dbReference type="Proteomes" id="UP000619260"/>
    </source>
</evidence>
<dbReference type="Proteomes" id="UP000619260">
    <property type="component" value="Unassembled WGS sequence"/>
</dbReference>
<dbReference type="GO" id="GO:0003824">
    <property type="term" value="F:catalytic activity"/>
    <property type="evidence" value="ECO:0007669"/>
    <property type="project" value="TreeGrafter"/>
</dbReference>
<organism evidence="2 3">
    <name type="scientific">Virgisporangium aliadipatigenens</name>
    <dbReference type="NCBI Taxonomy" id="741659"/>
    <lineage>
        <taxon>Bacteria</taxon>
        <taxon>Bacillati</taxon>
        <taxon>Actinomycetota</taxon>
        <taxon>Actinomycetes</taxon>
        <taxon>Micromonosporales</taxon>
        <taxon>Micromonosporaceae</taxon>
        <taxon>Virgisporangium</taxon>
    </lineage>
</organism>
<evidence type="ECO:0000259" key="1">
    <source>
        <dbReference type="PROSITE" id="PS51725"/>
    </source>
</evidence>
<reference evidence="2" key="1">
    <citation type="submission" date="2021-01" db="EMBL/GenBank/DDBJ databases">
        <title>Whole genome shotgun sequence of Virgisporangium aliadipatigenens NBRC 105644.</title>
        <authorList>
            <person name="Komaki H."/>
            <person name="Tamura T."/>
        </authorList>
    </citation>
    <scope>NUCLEOTIDE SEQUENCE</scope>
    <source>
        <strain evidence="2">NBRC 105644</strain>
    </source>
</reference>
<name>A0A8J3YLS8_9ACTN</name>
<dbReference type="PANTHER" id="PTHR33336">
    <property type="entry name" value="QUINOL MONOOXYGENASE YGIN-RELATED"/>
    <property type="match status" value="1"/>
</dbReference>
<proteinExistence type="predicted"/>
<comment type="caution">
    <text evidence="2">The sequence shown here is derived from an EMBL/GenBank/DDBJ whole genome shotgun (WGS) entry which is preliminary data.</text>
</comment>
<feature type="domain" description="ABM" evidence="1">
    <location>
        <begin position="39"/>
        <end position="127"/>
    </location>
</feature>
<dbReference type="Pfam" id="PF03992">
    <property type="entry name" value="ABM"/>
    <property type="match status" value="1"/>
</dbReference>
<sequence>MNGHLTMNGDLTMPVDDSDVREALNQLSLPVDPDDSRPRPMIAILDARPGMTSQLREKVVELVRQVRREPGCLEFTAYQARDTRERFYLYEVYASTAAFVEHLRTQHVHDFVTAASDLCTAQSEGVVQLDEIAID</sequence>